<name>A0A1E5T259_9BACT</name>
<protein>
    <submittedName>
        <fullName evidence="1">Uncharacterized protein</fullName>
    </submittedName>
</protein>
<dbReference type="RefSeq" id="WP_069836966.1">
    <property type="nucleotide sequence ID" value="NZ_MDGQ01000005.1"/>
</dbReference>
<evidence type="ECO:0000313" key="2">
    <source>
        <dbReference type="Proteomes" id="UP000095552"/>
    </source>
</evidence>
<dbReference type="OrthoDB" id="853871at2"/>
<reference evidence="1 2" key="1">
    <citation type="submission" date="2016-08" db="EMBL/GenBank/DDBJ databases">
        <title>Draft genome of Fabibacter sp. strain SK-8.</title>
        <authorList>
            <person name="Wong S.-K."/>
            <person name="Hamasaki K."/>
            <person name="Yoshizawa S."/>
        </authorList>
    </citation>
    <scope>NUCLEOTIDE SEQUENCE [LARGE SCALE GENOMIC DNA]</scope>
    <source>
        <strain evidence="1 2">SK-8</strain>
    </source>
</reference>
<comment type="caution">
    <text evidence="1">The sequence shown here is derived from an EMBL/GenBank/DDBJ whole genome shotgun (WGS) entry which is preliminary data.</text>
</comment>
<accession>A0A1E5T259</accession>
<keyword evidence="2" id="KW-1185">Reference proteome</keyword>
<gene>
    <name evidence="1" type="ORF">BFP71_18945</name>
</gene>
<dbReference type="STRING" id="1563681.BFP71_18945"/>
<organism evidence="1 2">
    <name type="scientific">Roseivirga misakiensis</name>
    <dbReference type="NCBI Taxonomy" id="1563681"/>
    <lineage>
        <taxon>Bacteria</taxon>
        <taxon>Pseudomonadati</taxon>
        <taxon>Bacteroidota</taxon>
        <taxon>Cytophagia</taxon>
        <taxon>Cytophagales</taxon>
        <taxon>Roseivirgaceae</taxon>
        <taxon>Roseivirga</taxon>
    </lineage>
</organism>
<dbReference type="Proteomes" id="UP000095552">
    <property type="component" value="Unassembled WGS sequence"/>
</dbReference>
<sequence length="84" mass="9992">MDEMNFESYLIKKKIDPKGFAQGEPERFREFEELFNQVHPDSFTAQKLFLINSTRRAFPLQEEEEVKVTKKPMARPKMVKPKTN</sequence>
<dbReference type="EMBL" id="MDGQ01000005">
    <property type="protein sequence ID" value="OEK05462.1"/>
    <property type="molecule type" value="Genomic_DNA"/>
</dbReference>
<proteinExistence type="predicted"/>
<dbReference type="AlphaFoldDB" id="A0A1E5T259"/>
<evidence type="ECO:0000313" key="1">
    <source>
        <dbReference type="EMBL" id="OEK05462.1"/>
    </source>
</evidence>